<feature type="transmembrane region" description="Helical" evidence="1">
    <location>
        <begin position="22"/>
        <end position="41"/>
    </location>
</feature>
<evidence type="ECO:0000313" key="2">
    <source>
        <dbReference type="EMBL" id="GAG82247.1"/>
    </source>
</evidence>
<gene>
    <name evidence="2" type="ORF">S01H4_31682</name>
</gene>
<protein>
    <submittedName>
        <fullName evidence="2">Uncharacterized protein</fullName>
    </submittedName>
</protein>
<keyword evidence="1" id="KW-0472">Membrane</keyword>
<feature type="transmembrane region" description="Helical" evidence="1">
    <location>
        <begin position="61"/>
        <end position="84"/>
    </location>
</feature>
<comment type="caution">
    <text evidence="2">The sequence shown here is derived from an EMBL/GenBank/DDBJ whole genome shotgun (WGS) entry which is preliminary data.</text>
</comment>
<feature type="transmembrane region" description="Helical" evidence="1">
    <location>
        <begin position="91"/>
        <end position="111"/>
    </location>
</feature>
<accession>X1BM26</accession>
<keyword evidence="1" id="KW-1133">Transmembrane helix</keyword>
<dbReference type="EMBL" id="BART01016480">
    <property type="protein sequence ID" value="GAG82247.1"/>
    <property type="molecule type" value="Genomic_DNA"/>
</dbReference>
<feature type="transmembrane region" description="Helical" evidence="1">
    <location>
        <begin position="136"/>
        <end position="157"/>
    </location>
</feature>
<evidence type="ECO:0000256" key="1">
    <source>
        <dbReference type="SAM" id="Phobius"/>
    </source>
</evidence>
<organism evidence="2">
    <name type="scientific">marine sediment metagenome</name>
    <dbReference type="NCBI Taxonomy" id="412755"/>
    <lineage>
        <taxon>unclassified sequences</taxon>
        <taxon>metagenomes</taxon>
        <taxon>ecological metagenomes</taxon>
    </lineage>
</organism>
<proteinExistence type="predicted"/>
<sequence length="170" mass="19418">MVQGVSRKQLVRREAISLLAKVSGYLLTFYLIFKFLDTWWWATQTAPRMGMSFTEFFQGPYGMWLLVAELGICGVLPAIILLIPKAREDDVLLIVACVLNCTGIVINRFVFTVQNLALPVLPFEQLQIYVPTWQEWAPTVGVLAYGALLLSLSYRYLPMFPRERELNPID</sequence>
<dbReference type="AlphaFoldDB" id="X1BM26"/>
<name>X1BM26_9ZZZZ</name>
<reference evidence="2" key="1">
    <citation type="journal article" date="2014" name="Front. Microbiol.">
        <title>High frequency of phylogenetically diverse reductive dehalogenase-homologous genes in deep subseafloor sedimentary metagenomes.</title>
        <authorList>
            <person name="Kawai M."/>
            <person name="Futagami T."/>
            <person name="Toyoda A."/>
            <person name="Takaki Y."/>
            <person name="Nishi S."/>
            <person name="Hori S."/>
            <person name="Arai W."/>
            <person name="Tsubouchi T."/>
            <person name="Morono Y."/>
            <person name="Uchiyama I."/>
            <person name="Ito T."/>
            <person name="Fujiyama A."/>
            <person name="Inagaki F."/>
            <person name="Takami H."/>
        </authorList>
    </citation>
    <scope>NUCLEOTIDE SEQUENCE</scope>
    <source>
        <strain evidence="2">Expedition CK06-06</strain>
    </source>
</reference>
<keyword evidence="1" id="KW-0812">Transmembrane</keyword>